<gene>
    <name evidence="7" type="ORF">K470DRAFT_192727</name>
</gene>
<dbReference type="GO" id="GO:0070840">
    <property type="term" value="F:dynein complex binding"/>
    <property type="evidence" value="ECO:0007669"/>
    <property type="project" value="TreeGrafter"/>
</dbReference>
<accession>A0A6A7BY17</accession>
<keyword evidence="5" id="KW-0206">Cytoskeleton</keyword>
<organism evidence="7 8">
    <name type="scientific">Piedraia hortae CBS 480.64</name>
    <dbReference type="NCBI Taxonomy" id="1314780"/>
    <lineage>
        <taxon>Eukaryota</taxon>
        <taxon>Fungi</taxon>
        <taxon>Dikarya</taxon>
        <taxon>Ascomycota</taxon>
        <taxon>Pezizomycotina</taxon>
        <taxon>Dothideomycetes</taxon>
        <taxon>Dothideomycetidae</taxon>
        <taxon>Capnodiales</taxon>
        <taxon>Piedraiaceae</taxon>
        <taxon>Piedraia</taxon>
    </lineage>
</organism>
<evidence type="ECO:0000256" key="5">
    <source>
        <dbReference type="ARBA" id="ARBA00023212"/>
    </source>
</evidence>
<feature type="non-terminal residue" evidence="7">
    <location>
        <position position="175"/>
    </location>
</feature>
<dbReference type="Gene3D" id="2.160.10.10">
    <property type="entry name" value="Hexapeptide repeat proteins"/>
    <property type="match status" value="1"/>
</dbReference>
<evidence type="ECO:0000256" key="2">
    <source>
        <dbReference type="ARBA" id="ARBA00007719"/>
    </source>
</evidence>
<evidence type="ECO:0000256" key="3">
    <source>
        <dbReference type="ARBA" id="ARBA00016573"/>
    </source>
</evidence>
<sequence>CQIHPSAVVADKAQLIGSYPIEIGENAVIHPWARICATKGRVVIGRSCIVYEMTVIGHSDMDAPVQDQDVVLGEGVTVESRAVVQAKSIGNRTTIEVGAVIGHGAVVGQWCKISPLERIRRGEMVEDYKVVYGNGQWRINDSVKNNEGVRQAKHEAQSKSVKLMKKMVSNGAAKW</sequence>
<dbReference type="PANTHER" id="PTHR13072">
    <property type="entry name" value="DYNACTIN 6"/>
    <property type="match status" value="1"/>
</dbReference>
<evidence type="ECO:0000256" key="1">
    <source>
        <dbReference type="ARBA" id="ARBA00004245"/>
    </source>
</evidence>
<dbReference type="SUPFAM" id="SSF51161">
    <property type="entry name" value="Trimeric LpxA-like enzymes"/>
    <property type="match status" value="1"/>
</dbReference>
<evidence type="ECO:0000313" key="7">
    <source>
        <dbReference type="EMBL" id="KAF2860104.1"/>
    </source>
</evidence>
<dbReference type="InterPro" id="IPR027777">
    <property type="entry name" value="DCTN6"/>
</dbReference>
<evidence type="ECO:0000256" key="4">
    <source>
        <dbReference type="ARBA" id="ARBA00022490"/>
    </source>
</evidence>
<dbReference type="GO" id="GO:0007052">
    <property type="term" value="P:mitotic spindle organization"/>
    <property type="evidence" value="ECO:0007669"/>
    <property type="project" value="TreeGrafter"/>
</dbReference>
<keyword evidence="8" id="KW-1185">Reference proteome</keyword>
<evidence type="ECO:0000313" key="8">
    <source>
        <dbReference type="Proteomes" id="UP000799421"/>
    </source>
</evidence>
<feature type="non-terminal residue" evidence="7">
    <location>
        <position position="1"/>
    </location>
</feature>
<dbReference type="GO" id="GO:0005869">
    <property type="term" value="C:dynactin complex"/>
    <property type="evidence" value="ECO:0007669"/>
    <property type="project" value="InterPro"/>
</dbReference>
<comment type="subcellular location">
    <subcellularLocation>
        <location evidence="1">Cytoplasm</location>
        <location evidence="1">Cytoskeleton</location>
    </subcellularLocation>
</comment>
<dbReference type="EMBL" id="MU005985">
    <property type="protein sequence ID" value="KAF2860104.1"/>
    <property type="molecule type" value="Genomic_DNA"/>
</dbReference>
<keyword evidence="4" id="KW-0963">Cytoplasm</keyword>
<dbReference type="AlphaFoldDB" id="A0A6A7BY17"/>
<dbReference type="PANTHER" id="PTHR13072:SF0">
    <property type="entry name" value="DYNACTIN SUBUNIT 6"/>
    <property type="match status" value="1"/>
</dbReference>
<proteinExistence type="inferred from homology"/>
<protein>
    <recommendedName>
        <fullName evidence="3">Dynactin subunit 6</fullName>
    </recommendedName>
</protein>
<dbReference type="InterPro" id="IPR011004">
    <property type="entry name" value="Trimer_LpxA-like_sf"/>
</dbReference>
<reference evidence="7" key="1">
    <citation type="journal article" date="2020" name="Stud. Mycol.">
        <title>101 Dothideomycetes genomes: a test case for predicting lifestyles and emergence of pathogens.</title>
        <authorList>
            <person name="Haridas S."/>
            <person name="Albert R."/>
            <person name="Binder M."/>
            <person name="Bloem J."/>
            <person name="Labutti K."/>
            <person name="Salamov A."/>
            <person name="Andreopoulos B."/>
            <person name="Baker S."/>
            <person name="Barry K."/>
            <person name="Bills G."/>
            <person name="Bluhm B."/>
            <person name="Cannon C."/>
            <person name="Castanera R."/>
            <person name="Culley D."/>
            <person name="Daum C."/>
            <person name="Ezra D."/>
            <person name="Gonzalez J."/>
            <person name="Henrissat B."/>
            <person name="Kuo A."/>
            <person name="Liang C."/>
            <person name="Lipzen A."/>
            <person name="Lutzoni F."/>
            <person name="Magnuson J."/>
            <person name="Mondo S."/>
            <person name="Nolan M."/>
            <person name="Ohm R."/>
            <person name="Pangilinan J."/>
            <person name="Park H.-J."/>
            <person name="Ramirez L."/>
            <person name="Alfaro M."/>
            <person name="Sun H."/>
            <person name="Tritt A."/>
            <person name="Yoshinaga Y."/>
            <person name="Zwiers L.-H."/>
            <person name="Turgeon B."/>
            <person name="Goodwin S."/>
            <person name="Spatafora J."/>
            <person name="Crous P."/>
            <person name="Grigoriev I."/>
        </authorList>
    </citation>
    <scope>NUCLEOTIDE SEQUENCE</scope>
    <source>
        <strain evidence="7">CBS 480.64</strain>
    </source>
</reference>
<dbReference type="Proteomes" id="UP000799421">
    <property type="component" value="Unassembled WGS sequence"/>
</dbReference>
<comment type="function">
    <text evidence="6">Part of the dynactin complex that activates the molecular motor dynein for ultra-processive transport along microtubules.</text>
</comment>
<evidence type="ECO:0000256" key="6">
    <source>
        <dbReference type="ARBA" id="ARBA00034687"/>
    </source>
</evidence>
<dbReference type="OrthoDB" id="2355at2759"/>
<name>A0A6A7BY17_9PEZI</name>
<comment type="similarity">
    <text evidence="2">Belongs to the dynactin subunits 5/6 family. Dynactin subunit 6 subfamily.</text>
</comment>